<protein>
    <submittedName>
        <fullName evidence="3">Transcriptional regulator</fullName>
    </submittedName>
</protein>
<dbReference type="InterPro" id="IPR001387">
    <property type="entry name" value="Cro/C1-type_HTH"/>
</dbReference>
<dbReference type="AlphaFoldDB" id="A0AAI9K5J1"/>
<evidence type="ECO:0000256" key="1">
    <source>
        <dbReference type="ARBA" id="ARBA00023125"/>
    </source>
</evidence>
<dbReference type="SUPFAM" id="SSF47413">
    <property type="entry name" value="lambda repressor-like DNA-binding domains"/>
    <property type="match status" value="1"/>
</dbReference>
<proteinExistence type="predicted"/>
<dbReference type="PANTHER" id="PTHR46558:SF13">
    <property type="entry name" value="HTH-TYPE TRANSCRIPTIONAL REGULATOR IMMR"/>
    <property type="match status" value="1"/>
</dbReference>
<name>A0AAI9K5J1_9FIRM</name>
<dbReference type="RefSeq" id="WP_242859615.1">
    <property type="nucleotide sequence ID" value="NZ_BLYL01000014.1"/>
</dbReference>
<organism evidence="3 4">
    <name type="scientific">Coprococcus eutactus</name>
    <dbReference type="NCBI Taxonomy" id="33043"/>
    <lineage>
        <taxon>Bacteria</taxon>
        <taxon>Bacillati</taxon>
        <taxon>Bacillota</taxon>
        <taxon>Clostridia</taxon>
        <taxon>Lachnospirales</taxon>
        <taxon>Lachnospiraceae</taxon>
        <taxon>Coprococcus</taxon>
    </lineage>
</organism>
<dbReference type="EMBL" id="BLYL01000014">
    <property type="protein sequence ID" value="GFO95140.1"/>
    <property type="molecule type" value="Genomic_DNA"/>
</dbReference>
<dbReference type="PANTHER" id="PTHR46558">
    <property type="entry name" value="TRACRIPTIONAL REGULATORY PROTEIN-RELATED-RELATED"/>
    <property type="match status" value="1"/>
</dbReference>
<keyword evidence="1" id="KW-0238">DNA-binding</keyword>
<dbReference type="PROSITE" id="PS50943">
    <property type="entry name" value="HTH_CROC1"/>
    <property type="match status" value="1"/>
</dbReference>
<dbReference type="GO" id="GO:0003677">
    <property type="term" value="F:DNA binding"/>
    <property type="evidence" value="ECO:0007669"/>
    <property type="project" value="UniProtKB-KW"/>
</dbReference>
<accession>A0AAI9K5J1</accession>
<reference evidence="3" key="1">
    <citation type="submission" date="2020-06" db="EMBL/GenBank/DDBJ databases">
        <title>Characterization of fructooligosaccharide metabolism and fructooligosaccharide-degrading enzymes in human commensal butyrate producers.</title>
        <authorList>
            <person name="Tanno H."/>
            <person name="Fujii T."/>
            <person name="Hirano K."/>
            <person name="Maeno S."/>
            <person name="Tonozuka T."/>
            <person name="Sakamoto M."/>
            <person name="Ohkuma M."/>
            <person name="Tochio T."/>
            <person name="Endo A."/>
        </authorList>
    </citation>
    <scope>NUCLEOTIDE SEQUENCE</scope>
    <source>
        <strain evidence="3">JCM 31265</strain>
    </source>
</reference>
<evidence type="ECO:0000313" key="3">
    <source>
        <dbReference type="EMBL" id="GFO95140.1"/>
    </source>
</evidence>
<dbReference type="InterPro" id="IPR010982">
    <property type="entry name" value="Lambda_DNA-bd_dom_sf"/>
</dbReference>
<dbReference type="Proteomes" id="UP000660047">
    <property type="component" value="Unassembled WGS sequence"/>
</dbReference>
<evidence type="ECO:0000313" key="4">
    <source>
        <dbReference type="Proteomes" id="UP000660047"/>
    </source>
</evidence>
<evidence type="ECO:0000259" key="2">
    <source>
        <dbReference type="PROSITE" id="PS50943"/>
    </source>
</evidence>
<dbReference type="Pfam" id="PF01381">
    <property type="entry name" value="HTH_3"/>
    <property type="match status" value="1"/>
</dbReference>
<sequence length="72" mass="8052">MKTQKKIQISLAAARVNAGMTQEEVAKHMAVGKQTIVSWEKGTSEPKISQAKELSRLYDMPLDYIFLPSKSN</sequence>
<feature type="domain" description="HTH cro/C1-type" evidence="2">
    <location>
        <begin position="11"/>
        <end position="65"/>
    </location>
</feature>
<comment type="caution">
    <text evidence="3">The sequence shown here is derived from an EMBL/GenBank/DDBJ whole genome shotgun (WGS) entry which is preliminary data.</text>
</comment>
<dbReference type="Gene3D" id="1.10.260.40">
    <property type="entry name" value="lambda repressor-like DNA-binding domains"/>
    <property type="match status" value="1"/>
</dbReference>
<dbReference type="CDD" id="cd00093">
    <property type="entry name" value="HTH_XRE"/>
    <property type="match status" value="1"/>
</dbReference>
<dbReference type="SMART" id="SM00530">
    <property type="entry name" value="HTH_XRE"/>
    <property type="match status" value="1"/>
</dbReference>
<gene>
    <name evidence="3" type="primary">cro</name>
    <name evidence="3" type="ORF">COEU31_21860</name>
</gene>